<dbReference type="EC" id="2.7.4.3" evidence="4 12"/>
<keyword evidence="8 12" id="KW-0547">Nucleotide-binding</keyword>
<dbReference type="InterPro" id="IPR023477">
    <property type="entry name" value="Adenylate_kinase_AdkA"/>
</dbReference>
<dbReference type="Gene3D" id="3.40.50.300">
    <property type="entry name" value="P-loop containing nucleotide triphosphate hydrolases"/>
    <property type="match status" value="1"/>
</dbReference>
<sequence length="187" mass="20952">MKVVVVAGIPGSGSTTVLEHALENLNYEHVNYGDVMLQIGQEKALVEDRDDMRTLLPDVQKGIQKDAAKSIRERSKQTNIIVDTHCTIKTPAGFLPGLPQWVLDELQPDMFVLIEADPDEILIRRISDTTRTRDQERLKDIVLHQEMNRAAAMAYAVLTGATVKIIENHNDQLDNAVIEISETLKIE</sequence>
<keyword evidence="7 12" id="KW-0808">Transferase</keyword>
<evidence type="ECO:0000313" key="14">
    <source>
        <dbReference type="Proteomes" id="UP000681041"/>
    </source>
</evidence>
<proteinExistence type="inferred from homology"/>
<evidence type="ECO:0000256" key="7">
    <source>
        <dbReference type="ARBA" id="ARBA00022679"/>
    </source>
</evidence>
<keyword evidence="9 12" id="KW-0418">Kinase</keyword>
<dbReference type="RefSeq" id="WP_211532885.1">
    <property type="nucleotide sequence ID" value="NZ_CP058560.1"/>
</dbReference>
<keyword evidence="14" id="KW-1185">Reference proteome</keyword>
<evidence type="ECO:0000256" key="8">
    <source>
        <dbReference type="ARBA" id="ARBA00022741"/>
    </source>
</evidence>
<evidence type="ECO:0000256" key="6">
    <source>
        <dbReference type="ARBA" id="ARBA00022490"/>
    </source>
</evidence>
<evidence type="ECO:0000256" key="11">
    <source>
        <dbReference type="ARBA" id="ARBA00033336"/>
    </source>
</evidence>
<feature type="binding site" evidence="12">
    <location>
        <begin position="8"/>
        <end position="16"/>
    </location>
    <ligand>
        <name>ATP</name>
        <dbReference type="ChEBI" id="CHEBI:30616"/>
    </ligand>
</feature>
<evidence type="ECO:0000256" key="5">
    <source>
        <dbReference type="ARBA" id="ARBA00019926"/>
    </source>
</evidence>
<comment type="similarity">
    <text evidence="3 12">Belongs to the archaeal adenylate kinase family.</text>
</comment>
<evidence type="ECO:0000313" key="13">
    <source>
        <dbReference type="EMBL" id="QUH23928.1"/>
    </source>
</evidence>
<dbReference type="GeneID" id="64820949"/>
<evidence type="ECO:0000256" key="1">
    <source>
        <dbReference type="ARBA" id="ARBA00000582"/>
    </source>
</evidence>
<organism evidence="13 14">
    <name type="scientific">Methanobacterium alkalithermotolerans</name>
    <dbReference type="NCBI Taxonomy" id="2731220"/>
    <lineage>
        <taxon>Archaea</taxon>
        <taxon>Methanobacteriati</taxon>
        <taxon>Methanobacteriota</taxon>
        <taxon>Methanomada group</taxon>
        <taxon>Methanobacteria</taxon>
        <taxon>Methanobacteriales</taxon>
        <taxon>Methanobacteriaceae</taxon>
        <taxon>Methanobacterium</taxon>
    </lineage>
</organism>
<dbReference type="GO" id="GO:0004017">
    <property type="term" value="F:AMP kinase activity"/>
    <property type="evidence" value="ECO:0007669"/>
    <property type="project" value="UniProtKB-UniRule"/>
</dbReference>
<evidence type="ECO:0000256" key="9">
    <source>
        <dbReference type="ARBA" id="ARBA00022777"/>
    </source>
</evidence>
<comment type="subcellular location">
    <subcellularLocation>
        <location evidence="2 12">Cytoplasm</location>
    </subcellularLocation>
</comment>
<evidence type="ECO:0000256" key="4">
    <source>
        <dbReference type="ARBA" id="ARBA00012955"/>
    </source>
</evidence>
<dbReference type="AlphaFoldDB" id="A0A8T8K5Q4"/>
<dbReference type="GO" id="GO:0005524">
    <property type="term" value="F:ATP binding"/>
    <property type="evidence" value="ECO:0007669"/>
    <property type="project" value="UniProtKB-UniRule"/>
</dbReference>
<dbReference type="Proteomes" id="UP000681041">
    <property type="component" value="Chromosome"/>
</dbReference>
<dbReference type="Pfam" id="PF13207">
    <property type="entry name" value="AAA_17"/>
    <property type="match status" value="1"/>
</dbReference>
<dbReference type="KEGG" id="meme:HYG87_09250"/>
<name>A0A8T8K5Q4_9EURY</name>
<evidence type="ECO:0000256" key="2">
    <source>
        <dbReference type="ARBA" id="ARBA00004496"/>
    </source>
</evidence>
<reference evidence="13" key="1">
    <citation type="submission" date="2020-07" db="EMBL/GenBank/DDBJ databases">
        <title>Methanobacterium. sp. MethCan genome.</title>
        <authorList>
            <person name="Postec A."/>
            <person name="Quemeneur M."/>
        </authorList>
    </citation>
    <scope>NUCLEOTIDE SEQUENCE</scope>
    <source>
        <strain evidence="13">MethCAN</strain>
    </source>
</reference>
<comment type="catalytic activity">
    <reaction evidence="1 12">
        <text>AMP + ATP = 2 ADP</text>
        <dbReference type="Rhea" id="RHEA:12973"/>
        <dbReference type="ChEBI" id="CHEBI:30616"/>
        <dbReference type="ChEBI" id="CHEBI:456215"/>
        <dbReference type="ChEBI" id="CHEBI:456216"/>
        <dbReference type="EC" id="2.7.4.3"/>
    </reaction>
</comment>
<evidence type="ECO:0000256" key="10">
    <source>
        <dbReference type="ARBA" id="ARBA00022840"/>
    </source>
</evidence>
<dbReference type="HAMAP" id="MF_00234">
    <property type="entry name" value="Adenylate_kinase_AdkA"/>
    <property type="match status" value="1"/>
</dbReference>
<dbReference type="EMBL" id="CP058560">
    <property type="protein sequence ID" value="QUH23928.1"/>
    <property type="molecule type" value="Genomic_DNA"/>
</dbReference>
<keyword evidence="10 12" id="KW-0067">ATP-binding</keyword>
<dbReference type="InterPro" id="IPR027417">
    <property type="entry name" value="P-loop_NTPase"/>
</dbReference>
<keyword evidence="6 12" id="KW-0963">Cytoplasm</keyword>
<dbReference type="SUPFAM" id="SSF52540">
    <property type="entry name" value="P-loop containing nucleoside triphosphate hydrolases"/>
    <property type="match status" value="1"/>
</dbReference>
<evidence type="ECO:0000256" key="3">
    <source>
        <dbReference type="ARBA" id="ARBA00007088"/>
    </source>
</evidence>
<dbReference type="NCBIfam" id="NF003122">
    <property type="entry name" value="PRK04040.1"/>
    <property type="match status" value="1"/>
</dbReference>
<dbReference type="GO" id="GO:0005737">
    <property type="term" value="C:cytoplasm"/>
    <property type="evidence" value="ECO:0007669"/>
    <property type="project" value="UniProtKB-SubCell"/>
</dbReference>
<gene>
    <name evidence="12" type="primary">adkA</name>
    <name evidence="13" type="ORF">HYG87_09250</name>
</gene>
<evidence type="ECO:0000256" key="12">
    <source>
        <dbReference type="HAMAP-Rule" id="MF_00234"/>
    </source>
</evidence>
<accession>A0A8T8K5Q4</accession>
<dbReference type="OrthoDB" id="26198at2157"/>
<protein>
    <recommendedName>
        <fullName evidence="5 12">Adenylate kinase</fullName>
        <shortName evidence="12">AK</shortName>
        <ecNumber evidence="4 12">2.7.4.3</ecNumber>
    </recommendedName>
    <alternativeName>
        <fullName evidence="11 12">ATP-AMP transphosphorylase</fullName>
    </alternativeName>
</protein>